<evidence type="ECO:0000256" key="4">
    <source>
        <dbReference type="ARBA" id="ARBA00022729"/>
    </source>
</evidence>
<evidence type="ECO:0000256" key="2">
    <source>
        <dbReference type="ARBA" id="ARBA00022670"/>
    </source>
</evidence>
<comment type="similarity">
    <text evidence="1">Belongs to the peptidase M43B family.</text>
</comment>
<dbReference type="PANTHER" id="PTHR47466:SF1">
    <property type="entry name" value="METALLOPROTEASE MEP1 (AFU_ORTHOLOGUE AFUA_1G07730)-RELATED"/>
    <property type="match status" value="1"/>
</dbReference>
<dbReference type="Proteomes" id="UP000799441">
    <property type="component" value="Unassembled WGS sequence"/>
</dbReference>
<keyword evidence="7" id="KW-0482">Metalloprotease</keyword>
<name>A0A9P4PZQ6_9PEZI</name>
<keyword evidence="12" id="KW-1185">Reference proteome</keyword>
<proteinExistence type="inferred from homology"/>
<evidence type="ECO:0000256" key="1">
    <source>
        <dbReference type="ARBA" id="ARBA00008721"/>
    </source>
</evidence>
<keyword evidence="4" id="KW-0732">Signal</keyword>
<evidence type="ECO:0000313" key="11">
    <source>
        <dbReference type="EMBL" id="KAF2716810.1"/>
    </source>
</evidence>
<protein>
    <submittedName>
        <fullName evidence="11">Zincin</fullName>
    </submittedName>
</protein>
<dbReference type="OrthoDB" id="536211at2759"/>
<dbReference type="PANTHER" id="PTHR47466">
    <property type="match status" value="1"/>
</dbReference>
<evidence type="ECO:0000256" key="7">
    <source>
        <dbReference type="ARBA" id="ARBA00023049"/>
    </source>
</evidence>
<dbReference type="AlphaFoldDB" id="A0A9P4PZQ6"/>
<keyword evidence="6" id="KW-0862">Zinc</keyword>
<feature type="domain" description="Peptidase M43 pregnancy-associated plasma-A" evidence="10">
    <location>
        <begin position="167"/>
        <end position="308"/>
    </location>
</feature>
<evidence type="ECO:0000256" key="9">
    <source>
        <dbReference type="SAM" id="MobiDB-lite"/>
    </source>
</evidence>
<organism evidence="11 12">
    <name type="scientific">Polychaeton citri CBS 116435</name>
    <dbReference type="NCBI Taxonomy" id="1314669"/>
    <lineage>
        <taxon>Eukaryota</taxon>
        <taxon>Fungi</taxon>
        <taxon>Dikarya</taxon>
        <taxon>Ascomycota</taxon>
        <taxon>Pezizomycotina</taxon>
        <taxon>Dothideomycetes</taxon>
        <taxon>Dothideomycetidae</taxon>
        <taxon>Capnodiales</taxon>
        <taxon>Capnodiaceae</taxon>
        <taxon>Polychaeton</taxon>
    </lineage>
</organism>
<evidence type="ECO:0000259" key="10">
    <source>
        <dbReference type="Pfam" id="PF05572"/>
    </source>
</evidence>
<dbReference type="GO" id="GO:0008237">
    <property type="term" value="F:metallopeptidase activity"/>
    <property type="evidence" value="ECO:0007669"/>
    <property type="project" value="UniProtKB-KW"/>
</dbReference>
<keyword evidence="8" id="KW-1015">Disulfide bond</keyword>
<keyword evidence="3" id="KW-0479">Metal-binding</keyword>
<accession>A0A9P4PZQ6</accession>
<dbReference type="GO" id="GO:0006508">
    <property type="term" value="P:proteolysis"/>
    <property type="evidence" value="ECO:0007669"/>
    <property type="project" value="UniProtKB-KW"/>
</dbReference>
<evidence type="ECO:0000256" key="8">
    <source>
        <dbReference type="ARBA" id="ARBA00023157"/>
    </source>
</evidence>
<dbReference type="GO" id="GO:0046872">
    <property type="term" value="F:metal ion binding"/>
    <property type="evidence" value="ECO:0007669"/>
    <property type="project" value="UniProtKB-KW"/>
</dbReference>
<dbReference type="CDD" id="cd04275">
    <property type="entry name" value="ZnMc_pappalysin_like"/>
    <property type="match status" value="1"/>
</dbReference>
<comment type="caution">
    <text evidence="11">The sequence shown here is derived from an EMBL/GenBank/DDBJ whole genome shotgun (WGS) entry which is preliminary data.</text>
</comment>
<sequence length="317" mass="33468">MVGLAALSTVATARIINDGTSNGTVSNGTHFVDPATGYSVVHFDCDVHVGKASTHFRQAIKGLHSNYDKGGIATRAARNVKSKLTSATLIPPIDTYFHVVTSNAKKGTISQAMVDNQFKALNNAYNPFGISFNLVATDFTTNDAWAVGSGSDGAAMKSSLRKGTYSTLNVYYQTDLAGGMLGTCSLPSQVSKGTPPSLYSSDGCNVAAQTMPGGNIGGYNTGMTAVHEIGHWLGLLHTFEGYSCSGNGDFISDTPMESSSTSGCPAKPAKNSCGSSRPGVDPIHNYMDYSTDACYQAFTDQQVARMQNLWIQYRSGN</sequence>
<dbReference type="EMBL" id="MU003861">
    <property type="protein sequence ID" value="KAF2716810.1"/>
    <property type="molecule type" value="Genomic_DNA"/>
</dbReference>
<evidence type="ECO:0000313" key="12">
    <source>
        <dbReference type="Proteomes" id="UP000799441"/>
    </source>
</evidence>
<dbReference type="Gene3D" id="3.40.390.10">
    <property type="entry name" value="Collagenase (Catalytic Domain)"/>
    <property type="match status" value="1"/>
</dbReference>
<dbReference type="Pfam" id="PF05572">
    <property type="entry name" value="Peptidase_M43"/>
    <property type="match status" value="1"/>
</dbReference>
<feature type="region of interest" description="Disordered" evidence="9">
    <location>
        <begin position="256"/>
        <end position="277"/>
    </location>
</feature>
<keyword evidence="5" id="KW-0378">Hydrolase</keyword>
<keyword evidence="2" id="KW-0645">Protease</keyword>
<reference evidence="11" key="1">
    <citation type="journal article" date="2020" name="Stud. Mycol.">
        <title>101 Dothideomycetes genomes: a test case for predicting lifestyles and emergence of pathogens.</title>
        <authorList>
            <person name="Haridas S."/>
            <person name="Albert R."/>
            <person name="Binder M."/>
            <person name="Bloem J."/>
            <person name="Labutti K."/>
            <person name="Salamov A."/>
            <person name="Andreopoulos B."/>
            <person name="Baker S."/>
            <person name="Barry K."/>
            <person name="Bills G."/>
            <person name="Bluhm B."/>
            <person name="Cannon C."/>
            <person name="Castanera R."/>
            <person name="Culley D."/>
            <person name="Daum C."/>
            <person name="Ezra D."/>
            <person name="Gonzalez J."/>
            <person name="Henrissat B."/>
            <person name="Kuo A."/>
            <person name="Liang C."/>
            <person name="Lipzen A."/>
            <person name="Lutzoni F."/>
            <person name="Magnuson J."/>
            <person name="Mondo S."/>
            <person name="Nolan M."/>
            <person name="Ohm R."/>
            <person name="Pangilinan J."/>
            <person name="Park H.-J."/>
            <person name="Ramirez L."/>
            <person name="Alfaro M."/>
            <person name="Sun H."/>
            <person name="Tritt A."/>
            <person name="Yoshinaga Y."/>
            <person name="Zwiers L.-H."/>
            <person name="Turgeon B."/>
            <person name="Goodwin S."/>
            <person name="Spatafora J."/>
            <person name="Crous P."/>
            <person name="Grigoriev I."/>
        </authorList>
    </citation>
    <scope>NUCLEOTIDE SEQUENCE</scope>
    <source>
        <strain evidence="11">CBS 116435</strain>
    </source>
</reference>
<dbReference type="InterPro" id="IPR024079">
    <property type="entry name" value="MetalloPept_cat_dom_sf"/>
</dbReference>
<evidence type="ECO:0000256" key="6">
    <source>
        <dbReference type="ARBA" id="ARBA00022833"/>
    </source>
</evidence>
<gene>
    <name evidence="11" type="ORF">K431DRAFT_278213</name>
</gene>
<evidence type="ECO:0000256" key="5">
    <source>
        <dbReference type="ARBA" id="ARBA00022801"/>
    </source>
</evidence>
<evidence type="ECO:0000256" key="3">
    <source>
        <dbReference type="ARBA" id="ARBA00022723"/>
    </source>
</evidence>
<dbReference type="SUPFAM" id="SSF55486">
    <property type="entry name" value="Metalloproteases ('zincins'), catalytic domain"/>
    <property type="match status" value="1"/>
</dbReference>
<dbReference type="InterPro" id="IPR008754">
    <property type="entry name" value="Peptidase_M43"/>
</dbReference>